<dbReference type="PROSITE" id="PS00676">
    <property type="entry name" value="SIGMA54_INTERACT_2"/>
    <property type="match status" value="1"/>
</dbReference>
<dbReference type="OrthoDB" id="9804019at2"/>
<evidence type="ECO:0000256" key="4">
    <source>
        <dbReference type="ARBA" id="ARBA00023163"/>
    </source>
</evidence>
<dbReference type="STRING" id="1033802.SSPSH_003058"/>
<dbReference type="EMBL" id="AFNV02000023">
    <property type="protein sequence ID" value="ERJ18143.1"/>
    <property type="molecule type" value="Genomic_DNA"/>
</dbReference>
<name>U2FUZ3_9GAMM</name>
<dbReference type="Proteomes" id="UP000006242">
    <property type="component" value="Unassembled WGS sequence"/>
</dbReference>
<organism evidence="6 7">
    <name type="scientific">Salinisphaera shabanensis E1L3A</name>
    <dbReference type="NCBI Taxonomy" id="1033802"/>
    <lineage>
        <taxon>Bacteria</taxon>
        <taxon>Pseudomonadati</taxon>
        <taxon>Pseudomonadota</taxon>
        <taxon>Gammaproteobacteria</taxon>
        <taxon>Salinisphaerales</taxon>
        <taxon>Salinisphaeraceae</taxon>
        <taxon>Salinisphaera</taxon>
    </lineage>
</organism>
<dbReference type="GO" id="GO:0006355">
    <property type="term" value="P:regulation of DNA-templated transcription"/>
    <property type="evidence" value="ECO:0007669"/>
    <property type="project" value="InterPro"/>
</dbReference>
<dbReference type="InterPro" id="IPR025662">
    <property type="entry name" value="Sigma_54_int_dom_ATP-bd_1"/>
</dbReference>
<dbReference type="InterPro" id="IPR029016">
    <property type="entry name" value="GAF-like_dom_sf"/>
</dbReference>
<dbReference type="InterPro" id="IPR027417">
    <property type="entry name" value="P-loop_NTPase"/>
</dbReference>
<dbReference type="eggNOG" id="COG3284">
    <property type="taxonomic scope" value="Bacteria"/>
</dbReference>
<dbReference type="SUPFAM" id="SSF46689">
    <property type="entry name" value="Homeodomain-like"/>
    <property type="match status" value="1"/>
</dbReference>
<dbReference type="GO" id="GO:0043565">
    <property type="term" value="F:sequence-specific DNA binding"/>
    <property type="evidence" value="ECO:0007669"/>
    <property type="project" value="InterPro"/>
</dbReference>
<dbReference type="Pfam" id="PF25601">
    <property type="entry name" value="AAA_lid_14"/>
    <property type="match status" value="1"/>
</dbReference>
<dbReference type="SMART" id="SM00382">
    <property type="entry name" value="AAA"/>
    <property type="match status" value="1"/>
</dbReference>
<keyword evidence="7" id="KW-1185">Reference proteome</keyword>
<dbReference type="InterPro" id="IPR002197">
    <property type="entry name" value="HTH_Fis"/>
</dbReference>
<dbReference type="GO" id="GO:0005524">
    <property type="term" value="F:ATP binding"/>
    <property type="evidence" value="ECO:0007669"/>
    <property type="project" value="UniProtKB-KW"/>
</dbReference>
<dbReference type="PROSITE" id="PS50045">
    <property type="entry name" value="SIGMA54_INTERACT_4"/>
    <property type="match status" value="1"/>
</dbReference>
<reference evidence="6 7" key="1">
    <citation type="journal article" date="2011" name="J. Bacteriol.">
        <title>Genome sequence of Salinisphaera shabanensis, a gammaproteobacterium from the harsh, variable environment of the brine-seawater interface of the Shaban Deep in the Red Sea.</title>
        <authorList>
            <person name="Antunes A."/>
            <person name="Alam I."/>
            <person name="Bajic V.B."/>
            <person name="Stingl U."/>
        </authorList>
    </citation>
    <scope>NUCLEOTIDE SEQUENCE [LARGE SCALE GENOMIC DNA]</scope>
    <source>
        <strain evidence="6 7">E1L3A</strain>
    </source>
</reference>
<dbReference type="PANTHER" id="PTHR32071:SF77">
    <property type="entry name" value="TRANSCRIPTIONAL REGULATORY PROTEIN"/>
    <property type="match status" value="1"/>
</dbReference>
<gene>
    <name evidence="6" type="ORF">SSPSH_003058</name>
</gene>
<keyword evidence="4" id="KW-0804">Transcription</keyword>
<evidence type="ECO:0000256" key="3">
    <source>
        <dbReference type="ARBA" id="ARBA00023015"/>
    </source>
</evidence>
<keyword evidence="3" id="KW-0805">Transcription regulation</keyword>
<dbReference type="FunFam" id="3.40.50.300:FF:000006">
    <property type="entry name" value="DNA-binding transcriptional regulator NtrC"/>
    <property type="match status" value="1"/>
</dbReference>
<dbReference type="InterPro" id="IPR002078">
    <property type="entry name" value="Sigma_54_int"/>
</dbReference>
<evidence type="ECO:0000256" key="2">
    <source>
        <dbReference type="ARBA" id="ARBA00022840"/>
    </source>
</evidence>
<dbReference type="Gene3D" id="3.30.450.40">
    <property type="match status" value="1"/>
</dbReference>
<dbReference type="Pfam" id="PF00158">
    <property type="entry name" value="Sigma54_activat"/>
    <property type="match status" value="1"/>
</dbReference>
<dbReference type="CDD" id="cd00009">
    <property type="entry name" value="AAA"/>
    <property type="match status" value="1"/>
</dbReference>
<evidence type="ECO:0000313" key="6">
    <source>
        <dbReference type="EMBL" id="ERJ18143.1"/>
    </source>
</evidence>
<dbReference type="Gene3D" id="1.10.8.60">
    <property type="match status" value="1"/>
</dbReference>
<keyword evidence="2" id="KW-0067">ATP-binding</keyword>
<reference evidence="6 7" key="2">
    <citation type="journal article" date="2013" name="PLoS ONE">
        <title>INDIGO - INtegrated Data Warehouse of MIcrobial GenOmes with Examples from the Red Sea Extremophiles.</title>
        <authorList>
            <person name="Alam I."/>
            <person name="Antunes A."/>
            <person name="Kamau A.A."/>
            <person name="Ba Alawi W."/>
            <person name="Kalkatawi M."/>
            <person name="Stingl U."/>
            <person name="Bajic V.B."/>
        </authorList>
    </citation>
    <scope>NUCLEOTIDE SEQUENCE [LARGE SCALE GENOMIC DNA]</scope>
    <source>
        <strain evidence="6 7">E1L3A</strain>
    </source>
</reference>
<evidence type="ECO:0000313" key="7">
    <source>
        <dbReference type="Proteomes" id="UP000006242"/>
    </source>
</evidence>
<dbReference type="RefSeq" id="WP_006912799.1">
    <property type="nucleotide sequence ID" value="NZ_AFNV02000023.1"/>
</dbReference>
<dbReference type="InterPro" id="IPR003593">
    <property type="entry name" value="AAA+_ATPase"/>
</dbReference>
<comment type="caution">
    <text evidence="6">The sequence shown here is derived from an EMBL/GenBank/DDBJ whole genome shotgun (WGS) entry which is preliminary data.</text>
</comment>
<dbReference type="InterPro" id="IPR009057">
    <property type="entry name" value="Homeodomain-like_sf"/>
</dbReference>
<keyword evidence="1" id="KW-0547">Nucleotide-binding</keyword>
<dbReference type="PANTHER" id="PTHR32071">
    <property type="entry name" value="TRANSCRIPTIONAL REGULATORY PROTEIN"/>
    <property type="match status" value="1"/>
</dbReference>
<dbReference type="Gene3D" id="3.40.50.300">
    <property type="entry name" value="P-loop containing nucleotide triphosphate hydrolases"/>
    <property type="match status" value="1"/>
</dbReference>
<dbReference type="Pfam" id="PF02954">
    <property type="entry name" value="HTH_8"/>
    <property type="match status" value="1"/>
</dbReference>
<evidence type="ECO:0000259" key="5">
    <source>
        <dbReference type="PROSITE" id="PS50045"/>
    </source>
</evidence>
<dbReference type="AlphaFoldDB" id="U2FUZ3"/>
<proteinExistence type="predicted"/>
<sequence length="630" mass="68936">MISIESHVKEIERVAAGECSQRDSPVVQSWLRCVNDYKLDPANAQDAYIVPHAQLREHQEQAESLIRISRAGLAALFDQIAADDYVLLLSDARGVAVDYLGHPRLDRDLRRAGLYLGAEWSESRAGTCAVGACLVGRQPVVIHQDDHFDPTHTGLTCTAAPIFDTRGELAAVLDISQLTSPVAKTSQRLALHLAKATARRIEMANLVARTDDEWILRLSRTLDFLDTAPDAAISLDGAGRITGLTAGGLEALARSLKFSVDAPQTLIGQPISTLFDIGIDDMPSFMRGNPAGERLLHAHGEPLVFASAMSPAQSQNQSQNSAVTAKRSPRADALASMSHGDATMRALQQRAAKLAVRHIPILIQGETGSGKEVLARAIHQTCNEGGRFVAVNCAAIPEHLIESELFGYVANAFTGAARKGRTGLIESAHGGTLFLDEIGDMPLSLQTRLLRVLSENEVVPVGGVDPRRVELRLVSATHQALKTLVAEGRFREDLYYRLNAATLSLPALRERNDFDNLLMGVLADLGGRYKEDYRVEPNAWRLLRQYSWPGNLREMRNALDVASALSDDGLICVRHLPEAIRKPAAANKPDLLRQLEECEGNVSALARRLGVNRSTVHRWLRQCRNDRVEH</sequence>
<dbReference type="InterPro" id="IPR058031">
    <property type="entry name" value="AAA_lid_NorR"/>
</dbReference>
<dbReference type="Gene3D" id="1.10.10.60">
    <property type="entry name" value="Homeodomain-like"/>
    <property type="match status" value="1"/>
</dbReference>
<dbReference type="SUPFAM" id="SSF55781">
    <property type="entry name" value="GAF domain-like"/>
    <property type="match status" value="1"/>
</dbReference>
<feature type="domain" description="Sigma-54 factor interaction" evidence="5">
    <location>
        <begin position="337"/>
        <end position="564"/>
    </location>
</feature>
<dbReference type="InterPro" id="IPR025943">
    <property type="entry name" value="Sigma_54_int_dom_ATP-bd_2"/>
</dbReference>
<accession>U2FUZ3</accession>
<protein>
    <submittedName>
        <fullName evidence="6">Transcriptional regulator protein</fullName>
    </submittedName>
</protein>
<dbReference type="PROSITE" id="PS00675">
    <property type="entry name" value="SIGMA54_INTERACT_1"/>
    <property type="match status" value="1"/>
</dbReference>
<evidence type="ECO:0000256" key="1">
    <source>
        <dbReference type="ARBA" id="ARBA00022741"/>
    </source>
</evidence>
<dbReference type="SUPFAM" id="SSF52540">
    <property type="entry name" value="P-loop containing nucleoside triphosphate hydrolases"/>
    <property type="match status" value="1"/>
</dbReference>